<dbReference type="RefSeq" id="WP_196103494.1">
    <property type="nucleotide sequence ID" value="NZ_CP064942.1"/>
</dbReference>
<feature type="transmembrane region" description="Helical" evidence="1">
    <location>
        <begin position="49"/>
        <end position="71"/>
    </location>
</feature>
<evidence type="ECO:0000313" key="2">
    <source>
        <dbReference type="EMBL" id="QPH54285.1"/>
    </source>
</evidence>
<feature type="transmembrane region" description="Helical" evidence="1">
    <location>
        <begin position="158"/>
        <end position="179"/>
    </location>
</feature>
<evidence type="ECO:0000256" key="1">
    <source>
        <dbReference type="SAM" id="Phobius"/>
    </source>
</evidence>
<keyword evidence="3" id="KW-1185">Reference proteome</keyword>
<dbReference type="Proteomes" id="UP000594800">
    <property type="component" value="Chromosome"/>
</dbReference>
<evidence type="ECO:0000313" key="3">
    <source>
        <dbReference type="Proteomes" id="UP000594800"/>
    </source>
</evidence>
<name>A0A7S9LT71_9RHOB</name>
<keyword evidence="1" id="KW-1133">Transmembrane helix</keyword>
<feature type="transmembrane region" description="Helical" evidence="1">
    <location>
        <begin position="18"/>
        <end position="37"/>
    </location>
</feature>
<feature type="transmembrane region" description="Helical" evidence="1">
    <location>
        <begin position="118"/>
        <end position="137"/>
    </location>
</feature>
<keyword evidence="1" id="KW-0472">Membrane</keyword>
<keyword evidence="1" id="KW-0812">Transmembrane</keyword>
<gene>
    <name evidence="2" type="ORF">I0K15_00455</name>
</gene>
<organism evidence="2 3">
    <name type="scientific">Pontivivens ytuae</name>
    <dbReference type="NCBI Taxonomy" id="2789856"/>
    <lineage>
        <taxon>Bacteria</taxon>
        <taxon>Pseudomonadati</taxon>
        <taxon>Pseudomonadota</taxon>
        <taxon>Alphaproteobacteria</taxon>
        <taxon>Rhodobacterales</taxon>
        <taxon>Paracoccaceae</taxon>
        <taxon>Pontivivens</taxon>
    </lineage>
</organism>
<feature type="transmembrane region" description="Helical" evidence="1">
    <location>
        <begin position="92"/>
        <end position="112"/>
    </location>
</feature>
<accession>A0A7S9LT71</accession>
<feature type="transmembrane region" description="Helical" evidence="1">
    <location>
        <begin position="185"/>
        <end position="205"/>
    </location>
</feature>
<reference evidence="2 3" key="1">
    <citation type="submission" date="2020-11" db="EMBL/GenBank/DDBJ databases">
        <title>Description of Pontivivens ytuae sp. nov. isolated from deep sea sediment of Mariana Trench.</title>
        <authorList>
            <person name="Wang Z."/>
            <person name="Sun Q.-L."/>
            <person name="Xu X.-D."/>
            <person name="Tang Y.-Z."/>
            <person name="Zhang J."/>
        </authorList>
    </citation>
    <scope>NUCLEOTIDE SEQUENCE [LARGE SCALE GENOMIC DNA]</scope>
    <source>
        <strain evidence="2 3">MT2928</strain>
    </source>
</reference>
<evidence type="ECO:0008006" key="4">
    <source>
        <dbReference type="Google" id="ProtNLM"/>
    </source>
</evidence>
<proteinExistence type="predicted"/>
<dbReference type="KEGG" id="poz:I0K15_00455"/>
<dbReference type="AlphaFoldDB" id="A0A7S9LT71"/>
<sequence length="220" mass="23444">MTVGDLVRGTVRLVVDHFLLLFTIAFVGTLATTAVQYMLGAAVGEEMSVLVIVIGLFLSAVINGLLCLSAWDAREGAAPDPMEDLNTAFRMAFPLLGVTLAVVLMIAFGFVLLIIPGLFAMTVFSVSVPALLLERPISMMDAMIRSTELTRGYRWQAFGGLIVIAALGLFLMIALAPAASATGAVIMYSVVVNTVLLLLSTAYLVELYGQLRDAPRITAD</sequence>
<dbReference type="EMBL" id="CP064942">
    <property type="protein sequence ID" value="QPH54285.1"/>
    <property type="molecule type" value="Genomic_DNA"/>
</dbReference>
<protein>
    <recommendedName>
        <fullName evidence="4">Glycerophosphoryl diester phosphodiesterase membrane domain-containing protein</fullName>
    </recommendedName>
</protein>